<dbReference type="PANTHER" id="PTHR24412:SF401">
    <property type="entry name" value="FI11917P"/>
    <property type="match status" value="1"/>
</dbReference>
<dbReference type="AlphaFoldDB" id="A0A8S3XPV2"/>
<protein>
    <submittedName>
        <fullName evidence="5">(apollo) hypothetical protein</fullName>
    </submittedName>
</protein>
<evidence type="ECO:0000256" key="1">
    <source>
        <dbReference type="ARBA" id="ARBA00022441"/>
    </source>
</evidence>
<evidence type="ECO:0000256" key="2">
    <source>
        <dbReference type="ARBA" id="ARBA00022737"/>
    </source>
</evidence>
<dbReference type="PROSITE" id="PS50097">
    <property type="entry name" value="BTB"/>
    <property type="match status" value="1"/>
</dbReference>
<reference evidence="5" key="1">
    <citation type="submission" date="2021-04" db="EMBL/GenBank/DDBJ databases">
        <authorList>
            <person name="Tunstrom K."/>
        </authorList>
    </citation>
    <scope>NUCLEOTIDE SEQUENCE</scope>
</reference>
<keyword evidence="1" id="KW-0880">Kelch repeat</keyword>
<keyword evidence="3" id="KW-0009">Actin-binding</keyword>
<evidence type="ECO:0000313" key="6">
    <source>
        <dbReference type="Proteomes" id="UP000691718"/>
    </source>
</evidence>
<dbReference type="OrthoDB" id="45365at2759"/>
<evidence type="ECO:0000313" key="5">
    <source>
        <dbReference type="EMBL" id="CAG5035694.1"/>
    </source>
</evidence>
<keyword evidence="6" id="KW-1185">Reference proteome</keyword>
<dbReference type="InterPro" id="IPR000210">
    <property type="entry name" value="BTB/POZ_dom"/>
</dbReference>
<dbReference type="SMART" id="SM00225">
    <property type="entry name" value="BTB"/>
    <property type="match status" value="1"/>
</dbReference>
<name>A0A8S3XPV2_PARAO</name>
<keyword evidence="2" id="KW-0677">Repeat</keyword>
<organism evidence="5 6">
    <name type="scientific">Parnassius apollo</name>
    <name type="common">Apollo butterfly</name>
    <name type="synonym">Papilio apollo</name>
    <dbReference type="NCBI Taxonomy" id="110799"/>
    <lineage>
        <taxon>Eukaryota</taxon>
        <taxon>Metazoa</taxon>
        <taxon>Ecdysozoa</taxon>
        <taxon>Arthropoda</taxon>
        <taxon>Hexapoda</taxon>
        <taxon>Insecta</taxon>
        <taxon>Pterygota</taxon>
        <taxon>Neoptera</taxon>
        <taxon>Endopterygota</taxon>
        <taxon>Lepidoptera</taxon>
        <taxon>Glossata</taxon>
        <taxon>Ditrysia</taxon>
        <taxon>Papilionoidea</taxon>
        <taxon>Papilionidae</taxon>
        <taxon>Parnassiinae</taxon>
        <taxon>Parnassini</taxon>
        <taxon>Parnassius</taxon>
        <taxon>Parnassius</taxon>
    </lineage>
</organism>
<gene>
    <name evidence="5" type="ORF">PAPOLLO_LOCUS20614</name>
</gene>
<dbReference type="EMBL" id="CAJQZP010001278">
    <property type="protein sequence ID" value="CAG5035694.1"/>
    <property type="molecule type" value="Genomic_DNA"/>
</dbReference>
<comment type="caution">
    <text evidence="5">The sequence shown here is derived from an EMBL/GenBank/DDBJ whole genome shotgun (WGS) entry which is preliminary data.</text>
</comment>
<sequence>METDEEVDRGNLLDEMPPINCDTTLDDTVTAGHNDIGDMTFCLGNYVPDFMKMLFTMRSHHMLTDVVLEVGNELFHVHKVVLAAGSPYFKAMFTSGLKECEMSRVRLQGVCPSAMAWLVYFMYTGKVRITEVTVCQLLPAATMFQL</sequence>
<proteinExistence type="predicted"/>
<accession>A0A8S3XPV2</accession>
<dbReference type="PANTHER" id="PTHR24412">
    <property type="entry name" value="KELCH PROTEIN"/>
    <property type="match status" value="1"/>
</dbReference>
<evidence type="ECO:0000259" key="4">
    <source>
        <dbReference type="PROSITE" id="PS50097"/>
    </source>
</evidence>
<dbReference type="Proteomes" id="UP000691718">
    <property type="component" value="Unassembled WGS sequence"/>
</dbReference>
<evidence type="ECO:0000256" key="3">
    <source>
        <dbReference type="ARBA" id="ARBA00023203"/>
    </source>
</evidence>
<dbReference type="Pfam" id="PF00651">
    <property type="entry name" value="BTB"/>
    <property type="match status" value="1"/>
</dbReference>
<feature type="domain" description="BTB" evidence="4">
    <location>
        <begin position="64"/>
        <end position="131"/>
    </location>
</feature>